<dbReference type="InterPro" id="IPR010610">
    <property type="entry name" value="EryCIII-like_C"/>
</dbReference>
<evidence type="ECO:0000259" key="2">
    <source>
        <dbReference type="Pfam" id="PF06722"/>
    </source>
</evidence>
<dbReference type="AlphaFoldDB" id="A0A160P813"/>
<keyword evidence="4" id="KW-1185">Reference proteome</keyword>
<evidence type="ECO:0000313" key="4">
    <source>
        <dbReference type="Proteomes" id="UP000217676"/>
    </source>
</evidence>
<dbReference type="InterPro" id="IPR050426">
    <property type="entry name" value="Glycosyltransferase_28"/>
</dbReference>
<dbReference type="CDD" id="cd03784">
    <property type="entry name" value="GT1_Gtf-like"/>
    <property type="match status" value="1"/>
</dbReference>
<dbReference type="SUPFAM" id="SSF53756">
    <property type="entry name" value="UDP-Glycosyltransferase/glycogen phosphorylase"/>
    <property type="match status" value="1"/>
</dbReference>
<reference evidence="3 4" key="1">
    <citation type="journal article" date="2016" name="Genome Announc.">
        <title>Complete Genome Sequence of Thiostrepton-Producing Streptomyces laurentii ATCC 31255.</title>
        <authorList>
            <person name="Doi K."/>
            <person name="Fujino Y."/>
            <person name="Nagayoshi Y."/>
            <person name="Ohshima T."/>
            <person name="Ogata S."/>
        </authorList>
    </citation>
    <scope>NUCLEOTIDE SEQUENCE [LARGE SCALE GENOMIC DNA]</scope>
    <source>
        <strain evidence="3 4">ATCC 31255</strain>
    </source>
</reference>
<evidence type="ECO:0000256" key="1">
    <source>
        <dbReference type="ARBA" id="ARBA00022679"/>
    </source>
</evidence>
<organism evidence="3 4">
    <name type="scientific">Streptomyces laurentii</name>
    <dbReference type="NCBI Taxonomy" id="39478"/>
    <lineage>
        <taxon>Bacteria</taxon>
        <taxon>Bacillati</taxon>
        <taxon>Actinomycetota</taxon>
        <taxon>Actinomycetes</taxon>
        <taxon>Kitasatosporales</taxon>
        <taxon>Streptomycetaceae</taxon>
        <taxon>Streptomyces</taxon>
    </lineage>
</organism>
<keyword evidence="1 3" id="KW-0808">Transferase</keyword>
<proteinExistence type="predicted"/>
<dbReference type="Proteomes" id="UP000217676">
    <property type="component" value="Chromosome"/>
</dbReference>
<accession>A0A160P813</accession>
<dbReference type="Pfam" id="PF06722">
    <property type="entry name" value="EryCIII-like_C"/>
    <property type="match status" value="1"/>
</dbReference>
<dbReference type="KEGG" id="slau:SLA_6570"/>
<gene>
    <name evidence="3" type="ORF">SLA_6570</name>
</gene>
<evidence type="ECO:0000313" key="3">
    <source>
        <dbReference type="EMBL" id="BAU87436.1"/>
    </source>
</evidence>
<protein>
    <submittedName>
        <fullName evidence="3">UDP-glucuronosyl/UDP-glucosyltransferase</fullName>
    </submittedName>
</protein>
<dbReference type="GO" id="GO:0016758">
    <property type="term" value="F:hexosyltransferase activity"/>
    <property type="evidence" value="ECO:0007669"/>
    <property type="project" value="UniProtKB-ARBA"/>
</dbReference>
<dbReference type="GO" id="GO:0008194">
    <property type="term" value="F:UDP-glycosyltransferase activity"/>
    <property type="evidence" value="ECO:0007669"/>
    <property type="project" value="InterPro"/>
</dbReference>
<dbReference type="InterPro" id="IPR002213">
    <property type="entry name" value="UDP_glucos_trans"/>
</dbReference>
<dbReference type="Gene3D" id="3.40.50.2000">
    <property type="entry name" value="Glycogen Phosphorylase B"/>
    <property type="match status" value="2"/>
</dbReference>
<dbReference type="PANTHER" id="PTHR48050:SF13">
    <property type="entry name" value="STEROL 3-BETA-GLUCOSYLTRANSFERASE UGT80A2"/>
    <property type="match status" value="1"/>
</dbReference>
<dbReference type="FunFam" id="3.40.50.2000:FF:000072">
    <property type="entry name" value="Glycosyl transferase"/>
    <property type="match status" value="1"/>
</dbReference>
<sequence length="443" mass="46774">MSRILVAATPVSGHHAPLLRIASHLSGAGHEVLYVGGARFADEVRAAGPEFLPLPAEADYDDRDFGAHFPERERIPAGPARLMWDVMHVFGDPLAAQCRALKDALAGFPATVLIHDNLFLGGLALALGEEADRRPAVFSVGITPLVSESRDTAPRGSGLLPPVDDAERERYAAMAARRDEQRKPLVDHLRDCFAAAGAVLPDGPLGRVFTEAADVFVQLTVPGFEYPHSDQPANIRFVGAIPIPAGDGRALPDWWPELVRAREEGRRIVVATQGTLVNHDLTTLVVPTLRALADRDDVFVVAATGRPDAAGRVAAALPDLPGNAVVAGFVPFAELLPYADLLVTNGGYGGTQAALAHGVPLVVGGDTEDKPEVAARVEWTGTGVNLRTAAPTDEELRAAVDAVLGAPAHRERAARLARQYAAHDALAAIDRLAREATAAAGAR</sequence>
<dbReference type="EMBL" id="AP017424">
    <property type="protein sequence ID" value="BAU87436.1"/>
    <property type="molecule type" value="Genomic_DNA"/>
</dbReference>
<name>A0A160P813_STRLU</name>
<dbReference type="GO" id="GO:0017000">
    <property type="term" value="P:antibiotic biosynthetic process"/>
    <property type="evidence" value="ECO:0007669"/>
    <property type="project" value="UniProtKB-ARBA"/>
</dbReference>
<dbReference type="PANTHER" id="PTHR48050">
    <property type="entry name" value="STEROL 3-BETA-GLUCOSYLTRANSFERASE"/>
    <property type="match status" value="1"/>
</dbReference>
<feature type="domain" description="Erythromycin biosynthesis protein CIII-like C-terminal" evidence="2">
    <location>
        <begin position="315"/>
        <end position="423"/>
    </location>
</feature>